<gene>
    <name evidence="3" type="ORF">GCM10009836_13490</name>
</gene>
<feature type="transmembrane region" description="Helical" evidence="1">
    <location>
        <begin position="78"/>
        <end position="98"/>
    </location>
</feature>
<reference evidence="3 4" key="1">
    <citation type="journal article" date="2019" name="Int. J. Syst. Evol. Microbiol.">
        <title>The Global Catalogue of Microorganisms (GCM) 10K type strain sequencing project: providing services to taxonomists for standard genome sequencing and annotation.</title>
        <authorList>
            <consortium name="The Broad Institute Genomics Platform"/>
            <consortium name="The Broad Institute Genome Sequencing Center for Infectious Disease"/>
            <person name="Wu L."/>
            <person name="Ma J."/>
        </authorList>
    </citation>
    <scope>NUCLEOTIDE SEQUENCE [LARGE SCALE GENOMIC DNA]</scope>
    <source>
        <strain evidence="3 4">JCM 16009</strain>
    </source>
</reference>
<dbReference type="Pfam" id="PF08044">
    <property type="entry name" value="DUF1707"/>
    <property type="match status" value="1"/>
</dbReference>
<accession>A0ABN2MSJ1</accession>
<protein>
    <submittedName>
        <fullName evidence="3">DUF1707 domain-containing protein</fullName>
    </submittedName>
</protein>
<dbReference type="RefSeq" id="WP_344413569.1">
    <property type="nucleotide sequence ID" value="NZ_BAAAQK010000004.1"/>
</dbReference>
<feature type="transmembrane region" description="Helical" evidence="1">
    <location>
        <begin position="110"/>
        <end position="132"/>
    </location>
</feature>
<dbReference type="EMBL" id="BAAAQK010000004">
    <property type="protein sequence ID" value="GAA1836376.1"/>
    <property type="molecule type" value="Genomic_DNA"/>
</dbReference>
<name>A0ABN2MSJ1_9PSEU</name>
<feature type="domain" description="DUF1707" evidence="2">
    <location>
        <begin position="4"/>
        <end position="56"/>
    </location>
</feature>
<evidence type="ECO:0000256" key="1">
    <source>
        <dbReference type="SAM" id="Phobius"/>
    </source>
</evidence>
<sequence length="142" mass="15301">MAELRIGDAEREQAAARLGEHVGAGRLDLAEYEQRVDRVYAARTRAELDAVTADLPAAPRPAPQRPFPVPPRMPRMPVAAIWAPWALASVICLVIWVATSVGAGRPLPFWPVWVFGPWGAVLLLGTLTGSLTGRAGCRAVSR</sequence>
<evidence type="ECO:0000313" key="3">
    <source>
        <dbReference type="EMBL" id="GAA1836376.1"/>
    </source>
</evidence>
<keyword evidence="1" id="KW-1133">Transmembrane helix</keyword>
<proteinExistence type="predicted"/>
<keyword evidence="1" id="KW-0472">Membrane</keyword>
<dbReference type="InterPro" id="IPR012551">
    <property type="entry name" value="DUF1707_SHOCT-like"/>
</dbReference>
<evidence type="ECO:0000313" key="4">
    <source>
        <dbReference type="Proteomes" id="UP001500449"/>
    </source>
</evidence>
<dbReference type="PANTHER" id="PTHR40763">
    <property type="entry name" value="MEMBRANE PROTEIN-RELATED"/>
    <property type="match status" value="1"/>
</dbReference>
<comment type="caution">
    <text evidence="3">The sequence shown here is derived from an EMBL/GenBank/DDBJ whole genome shotgun (WGS) entry which is preliminary data.</text>
</comment>
<keyword evidence="1" id="KW-0812">Transmembrane</keyword>
<keyword evidence="4" id="KW-1185">Reference proteome</keyword>
<organism evidence="3 4">
    <name type="scientific">Pseudonocardia ailaonensis</name>
    <dbReference type="NCBI Taxonomy" id="367279"/>
    <lineage>
        <taxon>Bacteria</taxon>
        <taxon>Bacillati</taxon>
        <taxon>Actinomycetota</taxon>
        <taxon>Actinomycetes</taxon>
        <taxon>Pseudonocardiales</taxon>
        <taxon>Pseudonocardiaceae</taxon>
        <taxon>Pseudonocardia</taxon>
    </lineage>
</organism>
<dbReference type="Proteomes" id="UP001500449">
    <property type="component" value="Unassembled WGS sequence"/>
</dbReference>
<dbReference type="PANTHER" id="PTHR40763:SF5">
    <property type="entry name" value="MEMBRANE PROTEIN"/>
    <property type="match status" value="1"/>
</dbReference>
<evidence type="ECO:0000259" key="2">
    <source>
        <dbReference type="Pfam" id="PF08044"/>
    </source>
</evidence>